<keyword evidence="10" id="KW-0325">Glycoprotein</keyword>
<dbReference type="EMBL" id="PUHR01000022">
    <property type="protein sequence ID" value="KAG0670521.1"/>
    <property type="molecule type" value="Genomic_DNA"/>
</dbReference>
<evidence type="ECO:0000256" key="9">
    <source>
        <dbReference type="ARBA" id="ARBA00023136"/>
    </source>
</evidence>
<evidence type="ECO:0000256" key="6">
    <source>
        <dbReference type="ARBA" id="ARBA00022525"/>
    </source>
</evidence>
<evidence type="ECO:0000313" key="15">
    <source>
        <dbReference type="Proteomes" id="UP000750334"/>
    </source>
</evidence>
<feature type="region of interest" description="Disordered" evidence="12">
    <location>
        <begin position="368"/>
        <end position="410"/>
    </location>
</feature>
<proteinExistence type="inferred from homology"/>
<evidence type="ECO:0000313" key="14">
    <source>
        <dbReference type="EMBL" id="KAG0670521.1"/>
    </source>
</evidence>
<dbReference type="FunFam" id="3.80.20.20:FF:000016">
    <property type="entry name" value="Cell wall protein ECM33"/>
    <property type="match status" value="1"/>
</dbReference>
<feature type="signal peptide" evidence="13">
    <location>
        <begin position="1"/>
        <end position="18"/>
    </location>
</feature>
<reference evidence="14 15" key="1">
    <citation type="submission" date="2020-11" db="EMBL/GenBank/DDBJ databases">
        <title>Kefir isolates.</title>
        <authorList>
            <person name="Marcisauskas S."/>
            <person name="Kim Y."/>
            <person name="Blasche S."/>
        </authorList>
    </citation>
    <scope>NUCLEOTIDE SEQUENCE [LARGE SCALE GENOMIC DNA]</scope>
    <source>
        <strain evidence="14 15">OG2</strain>
    </source>
</reference>
<protein>
    <submittedName>
        <fullName evidence="14">Uncharacterized protein</fullName>
    </submittedName>
</protein>
<evidence type="ECO:0000256" key="13">
    <source>
        <dbReference type="SAM" id="SignalP"/>
    </source>
</evidence>
<keyword evidence="11" id="KW-0449">Lipoprotein</keyword>
<evidence type="ECO:0000256" key="7">
    <source>
        <dbReference type="ARBA" id="ARBA00022622"/>
    </source>
</evidence>
<dbReference type="GO" id="GO:0098552">
    <property type="term" value="C:side of membrane"/>
    <property type="evidence" value="ECO:0007669"/>
    <property type="project" value="UniProtKB-KW"/>
</dbReference>
<dbReference type="GO" id="GO:0009277">
    <property type="term" value="C:fungal-type cell wall"/>
    <property type="evidence" value="ECO:0007669"/>
    <property type="project" value="TreeGrafter"/>
</dbReference>
<evidence type="ECO:0000256" key="4">
    <source>
        <dbReference type="ARBA" id="ARBA00022475"/>
    </source>
</evidence>
<dbReference type="Gene3D" id="3.80.20.20">
    <property type="entry name" value="Receptor L-domain"/>
    <property type="match status" value="2"/>
</dbReference>
<dbReference type="SUPFAM" id="SSF52058">
    <property type="entry name" value="L domain-like"/>
    <property type="match status" value="3"/>
</dbReference>
<dbReference type="Proteomes" id="UP000750334">
    <property type="component" value="Unassembled WGS sequence"/>
</dbReference>
<dbReference type="InterPro" id="IPR051648">
    <property type="entry name" value="CWI-Assembly_Regulator"/>
</dbReference>
<organism evidence="14 15">
    <name type="scientific">Maudiozyma exigua</name>
    <name type="common">Yeast</name>
    <name type="synonym">Kazachstania exigua</name>
    <dbReference type="NCBI Taxonomy" id="34358"/>
    <lineage>
        <taxon>Eukaryota</taxon>
        <taxon>Fungi</taxon>
        <taxon>Dikarya</taxon>
        <taxon>Ascomycota</taxon>
        <taxon>Saccharomycotina</taxon>
        <taxon>Saccharomycetes</taxon>
        <taxon>Saccharomycetales</taxon>
        <taxon>Saccharomycetaceae</taxon>
        <taxon>Maudiozyma</taxon>
    </lineage>
</organism>
<evidence type="ECO:0000256" key="8">
    <source>
        <dbReference type="ARBA" id="ARBA00022729"/>
    </source>
</evidence>
<comment type="subcellular location">
    <subcellularLocation>
        <location evidence="2">Cell membrane</location>
        <topology evidence="2">Lipid-anchor</topology>
        <topology evidence="2">GPI-anchor</topology>
    </subcellularLocation>
    <subcellularLocation>
        <location evidence="1">Secreted</location>
        <location evidence="1">Cell wall</location>
    </subcellularLocation>
</comment>
<keyword evidence="8 13" id="KW-0732">Signal</keyword>
<evidence type="ECO:0000256" key="2">
    <source>
        <dbReference type="ARBA" id="ARBA00004609"/>
    </source>
</evidence>
<sequence length="437" mass="44338">MQFKSLSIATLLATAAIAADSSSSATSTSSGSVPSGCSLGSSATATAQSDLDKYSGCSTLVGNLTVSGVLGSGALANVKKFDGSLRIFNATDLVTFSADSIEEITGSLELQSLTVLTTASFGALEKVGTISLITLPAISTFATNLKSASNILISDTSLESIDGFSALKTVDSFNINNNRYLTSVKASLSTVSNALELGFNGQNTALSFDELIWANNITLSSVANVSFANLQNVNASLGFINNTFSSLTVDQLKSVGQTFTISSNDDLDSVSFKNLTSIGGGFVIANNTNLKTIDTFSEVTTIGGALNVIGNFSTLDLSSLKSVRGVADVETSASNFSCDALKKLQNKGAIQGDKFVCKNGAVSSSSSVSHTSSGSSSASKGHSSTTSGSATDSDSSSSTASIKTSKSSKSKGAAAVGYTIPQASVFGLLTAVLSALL</sequence>
<keyword evidence="6" id="KW-0964">Secreted</keyword>
<keyword evidence="5" id="KW-0134">Cell wall</keyword>
<name>A0A9P6WCS9_MAUEX</name>
<dbReference type="GO" id="GO:0009986">
    <property type="term" value="C:cell surface"/>
    <property type="evidence" value="ECO:0007669"/>
    <property type="project" value="TreeGrafter"/>
</dbReference>
<evidence type="ECO:0000256" key="1">
    <source>
        <dbReference type="ARBA" id="ARBA00004191"/>
    </source>
</evidence>
<evidence type="ECO:0000256" key="3">
    <source>
        <dbReference type="ARBA" id="ARBA00005798"/>
    </source>
</evidence>
<feature type="chain" id="PRO_5040122584" evidence="13">
    <location>
        <begin position="19"/>
        <end position="437"/>
    </location>
</feature>
<keyword evidence="7" id="KW-0336">GPI-anchor</keyword>
<dbReference type="PANTHER" id="PTHR31018:SF3">
    <property type="entry name" value="RECEPTOR PROTEIN-TYROSINE KINASE"/>
    <property type="match status" value="1"/>
</dbReference>
<keyword evidence="9" id="KW-0472">Membrane</keyword>
<dbReference type="OrthoDB" id="536881at2759"/>
<dbReference type="GO" id="GO:0031505">
    <property type="term" value="P:fungal-type cell wall organization"/>
    <property type="evidence" value="ECO:0007669"/>
    <property type="project" value="TreeGrafter"/>
</dbReference>
<gene>
    <name evidence="14" type="ORF">C6P45_002263</name>
</gene>
<comment type="similarity">
    <text evidence="3">Belongs to the SPS2 family.</text>
</comment>
<dbReference type="AlphaFoldDB" id="A0A9P6WCS9"/>
<keyword evidence="4" id="KW-1003">Cell membrane</keyword>
<evidence type="ECO:0000256" key="5">
    <source>
        <dbReference type="ARBA" id="ARBA00022512"/>
    </source>
</evidence>
<accession>A0A9P6WCS9</accession>
<dbReference type="InterPro" id="IPR036941">
    <property type="entry name" value="Rcpt_L-dom_sf"/>
</dbReference>
<evidence type="ECO:0000256" key="11">
    <source>
        <dbReference type="ARBA" id="ARBA00023288"/>
    </source>
</evidence>
<evidence type="ECO:0000256" key="10">
    <source>
        <dbReference type="ARBA" id="ARBA00023180"/>
    </source>
</evidence>
<keyword evidence="15" id="KW-1185">Reference proteome</keyword>
<comment type="caution">
    <text evidence="14">The sequence shown here is derived from an EMBL/GenBank/DDBJ whole genome shotgun (WGS) entry which is preliminary data.</text>
</comment>
<dbReference type="GO" id="GO:0005886">
    <property type="term" value="C:plasma membrane"/>
    <property type="evidence" value="ECO:0007669"/>
    <property type="project" value="UniProtKB-SubCell"/>
</dbReference>
<evidence type="ECO:0000256" key="12">
    <source>
        <dbReference type="SAM" id="MobiDB-lite"/>
    </source>
</evidence>
<dbReference type="PANTHER" id="PTHR31018">
    <property type="entry name" value="SPORULATION-SPECIFIC PROTEIN-RELATED"/>
    <property type="match status" value="1"/>
</dbReference>